<feature type="region of interest" description="Disordered" evidence="2">
    <location>
        <begin position="693"/>
        <end position="713"/>
    </location>
</feature>
<dbReference type="GO" id="GO:0031032">
    <property type="term" value="P:actomyosin structure organization"/>
    <property type="evidence" value="ECO:0007669"/>
    <property type="project" value="TreeGrafter"/>
</dbReference>
<feature type="compositionally biased region" description="Acidic residues" evidence="2">
    <location>
        <begin position="919"/>
        <end position="935"/>
    </location>
</feature>
<feature type="region of interest" description="Disordered" evidence="2">
    <location>
        <begin position="1"/>
        <end position="58"/>
    </location>
</feature>
<dbReference type="GeneID" id="100121154"/>
<feature type="compositionally biased region" description="Low complexity" evidence="2">
    <location>
        <begin position="82"/>
        <end position="95"/>
    </location>
</feature>
<evidence type="ECO:0000313" key="4">
    <source>
        <dbReference type="Proteomes" id="UP000002358"/>
    </source>
</evidence>
<dbReference type="PANTHER" id="PTHR45615">
    <property type="entry name" value="MYOSIN HEAVY CHAIN, NON-MUSCLE"/>
    <property type="match status" value="1"/>
</dbReference>
<feature type="compositionally biased region" description="Basic and acidic residues" evidence="2">
    <location>
        <begin position="698"/>
        <end position="713"/>
    </location>
</feature>
<sequence>MPLSPTTYFEPMPSSSASSLHLDGANGSSIYSDDPASVSSTSLSSHLTRRPPLPPISSHFYPRPLSKIAVIRPNSAASLISRSPSPRLSSLRSLSCHSPTPRRIFPQESSCDEDEQLDLEELSSKEQAPVVFDASLNFVLGIDKQKVRQSFRPTASHLEPQTASSYLSSKISNFLQRTDHIMDEWKRIGRSSGDEATTMSCTSPDGRRRRNLARSKSATNILIKGYQYFSRSSSVAKSPSRPVSRLSEAPSEDDRTLSQCDEELSEMTADFAEEHSTSTLAAERIDAEQSERLRLERELQDVSETNKSLQQQAERLEMELLYARAADLNGLASDAEDAEADGGVYKQRYQHAMRELDFTKRKMAQQHEDDLEQLVGLKKQLEKKLADAYEEVEEQRQVVGQWKRRVQKLNGEMHDLRLLLEEQTARNNLLEKKQRKFDSETQNLMDDLRQEKAQRERLAREKEIAIAEKFTIEQNLSDARLEIELKEERLHTLSQELEELTFGGKTEEEVAQLKKAKHELEKKLKDQEEELDDLAGQVQLLEQAKLRLEMSIEQQRKEMRKEMQQRDEELEDVRGSAMKKVKALEAQLENEHEERTIVLREKHELERRLVALEDQDRTERAAEAETTQRLKRDLKRTRALLRDAQTMLERSKGDSTGKTALRHLKNQLEDAECARAVAVKAKQALEQDLSETQAALEEASRQRSEAEDRANAANRERAELLSQLEENEEELAEVLKKYRAAVQQVSAEQAQLQEAQVQIAALEAEKSSLKDQLSELSQRLESVEQLGDPTANSLATRRLEFRTKELESKLELEQTTRARLETQIARLKENVEKLQSETALLRTKEQSAQDAARRLQRSLREAREEAATASAREQEATRARRDLEKALEAAEAETKVVKDDLRLALQRIEDLQSAIQGELDLDCSEEATSDNSDSD</sequence>
<organism evidence="3 4">
    <name type="scientific">Nasonia vitripennis</name>
    <name type="common">Parasitic wasp</name>
    <dbReference type="NCBI Taxonomy" id="7425"/>
    <lineage>
        <taxon>Eukaryota</taxon>
        <taxon>Metazoa</taxon>
        <taxon>Ecdysozoa</taxon>
        <taxon>Arthropoda</taxon>
        <taxon>Hexapoda</taxon>
        <taxon>Insecta</taxon>
        <taxon>Pterygota</taxon>
        <taxon>Neoptera</taxon>
        <taxon>Endopterygota</taxon>
        <taxon>Hymenoptera</taxon>
        <taxon>Apocrita</taxon>
        <taxon>Proctotrupomorpha</taxon>
        <taxon>Chalcidoidea</taxon>
        <taxon>Pteromalidae</taxon>
        <taxon>Pteromalinae</taxon>
        <taxon>Nasonia</taxon>
    </lineage>
</organism>
<evidence type="ECO:0008006" key="5">
    <source>
        <dbReference type="Google" id="ProtNLM"/>
    </source>
</evidence>
<keyword evidence="1" id="KW-0175">Coiled coil</keyword>
<proteinExistence type="predicted"/>
<evidence type="ECO:0000256" key="1">
    <source>
        <dbReference type="SAM" id="Coils"/>
    </source>
</evidence>
<dbReference type="AlphaFoldDB" id="A0A7M7H7P2"/>
<feature type="compositionally biased region" description="Low complexity" evidence="2">
    <location>
        <begin position="32"/>
        <end position="46"/>
    </location>
</feature>
<evidence type="ECO:0000256" key="2">
    <source>
        <dbReference type="SAM" id="MobiDB-lite"/>
    </source>
</evidence>
<dbReference type="GO" id="GO:0016460">
    <property type="term" value="C:myosin II complex"/>
    <property type="evidence" value="ECO:0007669"/>
    <property type="project" value="TreeGrafter"/>
</dbReference>
<dbReference type="SUPFAM" id="SSF57997">
    <property type="entry name" value="Tropomyosin"/>
    <property type="match status" value="1"/>
</dbReference>
<feature type="region of interest" description="Disordered" evidence="2">
    <location>
        <begin position="82"/>
        <end position="112"/>
    </location>
</feature>
<feature type="coiled-coil region" evidence="1">
    <location>
        <begin position="364"/>
        <end position="615"/>
    </location>
</feature>
<dbReference type="EnsemblMetazoa" id="XM_008212220">
    <property type="protein sequence ID" value="XP_008210442"/>
    <property type="gene ID" value="LOC100121154"/>
</dbReference>
<keyword evidence="4" id="KW-1185">Reference proteome</keyword>
<evidence type="ECO:0000313" key="3">
    <source>
        <dbReference type="EnsemblMetazoa" id="XP_008210442"/>
    </source>
</evidence>
<reference evidence="3" key="1">
    <citation type="submission" date="2021-01" db="UniProtKB">
        <authorList>
            <consortium name="EnsemblMetazoa"/>
        </authorList>
    </citation>
    <scope>IDENTIFICATION</scope>
</reference>
<dbReference type="OrthoDB" id="2914378at2759"/>
<dbReference type="GO" id="GO:0051015">
    <property type="term" value="F:actin filament binding"/>
    <property type="evidence" value="ECO:0007669"/>
    <property type="project" value="TreeGrafter"/>
</dbReference>
<feature type="compositionally biased region" description="Low complexity" evidence="2">
    <location>
        <begin position="234"/>
        <end position="245"/>
    </location>
</feature>
<dbReference type="SMR" id="A0A7M7H7P2"/>
<feature type="region of interest" description="Disordered" evidence="2">
    <location>
        <begin position="193"/>
        <end position="214"/>
    </location>
</feature>
<dbReference type="Proteomes" id="UP000002358">
    <property type="component" value="Chromosome 3"/>
</dbReference>
<feature type="coiled-coil region" evidence="1">
    <location>
        <begin position="285"/>
        <end position="326"/>
    </location>
</feature>
<protein>
    <recommendedName>
        <fullName evidence="5">Unconventional myosin-XVIIIa</fullName>
    </recommendedName>
</protein>
<feature type="region of interest" description="Disordered" evidence="2">
    <location>
        <begin position="234"/>
        <end position="257"/>
    </location>
</feature>
<feature type="compositionally biased region" description="Polar residues" evidence="2">
    <location>
        <begin position="194"/>
        <end position="203"/>
    </location>
</feature>
<dbReference type="CTD" id="41955"/>
<feature type="compositionally biased region" description="Polar residues" evidence="2">
    <location>
        <begin position="1"/>
        <end position="19"/>
    </location>
</feature>
<accession>A0A7M7H7P2</accession>
<dbReference type="GO" id="GO:0032982">
    <property type="term" value="C:myosin filament"/>
    <property type="evidence" value="ECO:0007669"/>
    <property type="project" value="TreeGrafter"/>
</dbReference>
<dbReference type="RefSeq" id="XP_008210442.1">
    <property type="nucleotide sequence ID" value="XM_008212220.4"/>
</dbReference>
<dbReference type="PANTHER" id="PTHR45615:SF36">
    <property type="entry name" value="MYOSIN HEAVY CHAIN-LIKE, ISOFORM B-RELATED"/>
    <property type="match status" value="1"/>
</dbReference>
<name>A0A7M7H7P2_NASVI</name>
<feature type="region of interest" description="Disordered" evidence="2">
    <location>
        <begin position="916"/>
        <end position="935"/>
    </location>
</feature>
<dbReference type="GO" id="GO:0005737">
    <property type="term" value="C:cytoplasm"/>
    <property type="evidence" value="ECO:0007669"/>
    <property type="project" value="TreeGrafter"/>
</dbReference>